<comment type="caution">
    <text evidence="1">The sequence shown here is derived from an EMBL/GenBank/DDBJ whole genome shotgun (WGS) entry which is preliminary data.</text>
</comment>
<accession>A0ABR8IKH9</accession>
<reference evidence="1 2" key="1">
    <citation type="journal article" date="2020" name="ISME J.">
        <title>Comparative genomics reveals insights into cyanobacterial evolution and habitat adaptation.</title>
        <authorList>
            <person name="Chen M.Y."/>
            <person name="Teng W.K."/>
            <person name="Zhao L."/>
            <person name="Hu C.X."/>
            <person name="Zhou Y.K."/>
            <person name="Han B.P."/>
            <person name="Song L.R."/>
            <person name="Shu W.S."/>
        </authorList>
    </citation>
    <scope>NUCLEOTIDE SEQUENCE [LARGE SCALE GENOMIC DNA]</scope>
    <source>
        <strain evidence="1 2">FACHB-1249</strain>
    </source>
</reference>
<protein>
    <submittedName>
        <fullName evidence="1">Uncharacterized protein</fullName>
    </submittedName>
</protein>
<sequence>MATGSIQKNFGPTHLEQIREPFATSDVLLKFSQLTLPTIKKTLINQKQNQQLT</sequence>
<keyword evidence="2" id="KW-1185">Reference proteome</keyword>
<organism evidence="1 2">
    <name type="scientific">Aphanizomenon flos-aquae FACHB-1249</name>
    <dbReference type="NCBI Taxonomy" id="2692889"/>
    <lineage>
        <taxon>Bacteria</taxon>
        <taxon>Bacillati</taxon>
        <taxon>Cyanobacteriota</taxon>
        <taxon>Cyanophyceae</taxon>
        <taxon>Nostocales</taxon>
        <taxon>Aphanizomenonaceae</taxon>
        <taxon>Aphanizomenon</taxon>
    </lineage>
</organism>
<dbReference type="Proteomes" id="UP000660270">
    <property type="component" value="Unassembled WGS sequence"/>
</dbReference>
<evidence type="ECO:0000313" key="2">
    <source>
        <dbReference type="Proteomes" id="UP000660270"/>
    </source>
</evidence>
<name>A0ABR8IKH9_APHFL</name>
<dbReference type="RefSeq" id="WP_190384791.1">
    <property type="nucleotide sequence ID" value="NZ_JACJTM010000001.1"/>
</dbReference>
<evidence type="ECO:0000313" key="1">
    <source>
        <dbReference type="EMBL" id="MBD2683776.1"/>
    </source>
</evidence>
<gene>
    <name evidence="1" type="ORF">H6G43_00630</name>
</gene>
<proteinExistence type="predicted"/>
<dbReference type="EMBL" id="JACJTM010000001">
    <property type="protein sequence ID" value="MBD2683776.1"/>
    <property type="molecule type" value="Genomic_DNA"/>
</dbReference>
<dbReference type="GeneID" id="78216656"/>